<dbReference type="PROSITE" id="PS50114">
    <property type="entry name" value="GATA_ZN_FINGER_2"/>
    <property type="match status" value="1"/>
</dbReference>
<dbReference type="SUPFAM" id="SSF57716">
    <property type="entry name" value="Glucocorticoid receptor-like (DNA-binding domain)"/>
    <property type="match status" value="1"/>
</dbReference>
<feature type="compositionally biased region" description="Polar residues" evidence="9">
    <location>
        <begin position="318"/>
        <end position="341"/>
    </location>
</feature>
<protein>
    <recommendedName>
        <fullName evidence="10">GATA-type domain-containing protein</fullName>
    </recommendedName>
</protein>
<sequence length="628" mass="68157">MYAAMCVLNLLQKQPPAICVASNDLPQIYVGYHRCSHLDTPRQTATPSLGSQQQQMLKQQTLASASSPHSNEMSVTHSPASNNHTPPAQAHNSPTAQVISNKEIISSSEPSPNGQNYQPQIPSSQQEQFPVSQHQQVRYSSPSQQTQLRYASPVSQEQHVINVQQQTVCYTSTPPEHIPNHYQQQPAQSSTPPPPLLAINTVQHHPITQNIQHRYASGRSTGNGQQRYDSPSLEQDTTQQRYASTPLPGNQMLPAQDQLQGYQHHNHQNMTPPPQLEYIQHHHHQMNAYDDNGTTSIHVKNEGREEAQMQTLKGGDANGSSNNTPADSAPLTQQLTHQSEAQGTTYTTLETVSSGNTYPATYSDNPVPSPYPLQQAPSISSPGYSQYLPKSTSSELFTLYPTTAGGMTNKVVTIGEQSPLIYTKSDPTLTSSSISVNSKPSATQLYNSIQGHNQSLTYDQHQPPGSPNSHQLTLYGPGGSTASYISKFSISTDPSTPYWTTSANGSPTAIDYVGSGYGGTTLQNSVVTDGVTTSSPVQQTAYTTFGPNGGAGPSSWNMPFEENYDTGHILGVDIKECVNCAASVTPLWRRDGTGHYLCNACGLYNRINGVNRPPVRSHTKKVSSVSHL</sequence>
<dbReference type="Pfam" id="PF00320">
    <property type="entry name" value="GATA"/>
    <property type="match status" value="1"/>
</dbReference>
<feature type="region of interest" description="Disordered" evidence="9">
    <location>
        <begin position="305"/>
        <end position="341"/>
    </location>
</feature>
<evidence type="ECO:0000313" key="12">
    <source>
        <dbReference type="Proteomes" id="UP001148838"/>
    </source>
</evidence>
<dbReference type="Gene3D" id="3.30.50.10">
    <property type="entry name" value="Erythroid Transcription Factor GATA-1, subunit A"/>
    <property type="match status" value="1"/>
</dbReference>
<feature type="compositionally biased region" description="Polar residues" evidence="9">
    <location>
        <begin position="217"/>
        <end position="243"/>
    </location>
</feature>
<dbReference type="InterPro" id="IPR013088">
    <property type="entry name" value="Znf_NHR/GATA"/>
</dbReference>
<feature type="compositionally biased region" description="Polar residues" evidence="9">
    <location>
        <begin position="61"/>
        <end position="146"/>
    </location>
</feature>
<feature type="region of interest" description="Disordered" evidence="9">
    <location>
        <begin position="41"/>
        <end position="146"/>
    </location>
</feature>
<dbReference type="Proteomes" id="UP001148838">
    <property type="component" value="Unassembled WGS sequence"/>
</dbReference>
<dbReference type="CDD" id="cd00202">
    <property type="entry name" value="ZnF_GATA"/>
    <property type="match status" value="1"/>
</dbReference>
<evidence type="ECO:0000256" key="7">
    <source>
        <dbReference type="ARBA" id="ARBA00023242"/>
    </source>
</evidence>
<keyword evidence="7" id="KW-0539">Nucleus</keyword>
<evidence type="ECO:0000256" key="4">
    <source>
        <dbReference type="ARBA" id="ARBA00022833"/>
    </source>
</evidence>
<keyword evidence="3 8" id="KW-0863">Zinc-finger</keyword>
<keyword evidence="2" id="KW-0479">Metal-binding</keyword>
<dbReference type="PANTHER" id="PTHR10071">
    <property type="entry name" value="TRANSCRIPTION FACTOR GATA FAMILY MEMBER"/>
    <property type="match status" value="1"/>
</dbReference>
<keyword evidence="5" id="KW-0805">Transcription regulation</keyword>
<comment type="caution">
    <text evidence="11">The sequence shown here is derived from an EMBL/GenBank/DDBJ whole genome shotgun (WGS) entry which is preliminary data.</text>
</comment>
<evidence type="ECO:0000259" key="10">
    <source>
        <dbReference type="PROSITE" id="PS50114"/>
    </source>
</evidence>
<dbReference type="SMART" id="SM00401">
    <property type="entry name" value="ZnF_GATA"/>
    <property type="match status" value="1"/>
</dbReference>
<feature type="region of interest" description="Disordered" evidence="9">
    <location>
        <begin position="217"/>
        <end position="254"/>
    </location>
</feature>
<evidence type="ECO:0000256" key="8">
    <source>
        <dbReference type="PROSITE-ProRule" id="PRU00094"/>
    </source>
</evidence>
<evidence type="ECO:0000256" key="2">
    <source>
        <dbReference type="ARBA" id="ARBA00022723"/>
    </source>
</evidence>
<evidence type="ECO:0000256" key="3">
    <source>
        <dbReference type="ARBA" id="ARBA00022771"/>
    </source>
</evidence>
<keyword evidence="12" id="KW-1185">Reference proteome</keyword>
<organism evidence="11 12">
    <name type="scientific">Periplaneta americana</name>
    <name type="common">American cockroach</name>
    <name type="synonym">Blatta americana</name>
    <dbReference type="NCBI Taxonomy" id="6978"/>
    <lineage>
        <taxon>Eukaryota</taxon>
        <taxon>Metazoa</taxon>
        <taxon>Ecdysozoa</taxon>
        <taxon>Arthropoda</taxon>
        <taxon>Hexapoda</taxon>
        <taxon>Insecta</taxon>
        <taxon>Pterygota</taxon>
        <taxon>Neoptera</taxon>
        <taxon>Polyneoptera</taxon>
        <taxon>Dictyoptera</taxon>
        <taxon>Blattodea</taxon>
        <taxon>Blattoidea</taxon>
        <taxon>Blattidae</taxon>
        <taxon>Blattinae</taxon>
        <taxon>Periplaneta</taxon>
    </lineage>
</organism>
<accession>A0ABQ8S546</accession>
<reference evidence="11 12" key="1">
    <citation type="journal article" date="2022" name="Allergy">
        <title>Genome assembly and annotation of Periplaneta americana reveal a comprehensive cockroach allergen profile.</title>
        <authorList>
            <person name="Wang L."/>
            <person name="Xiong Q."/>
            <person name="Saelim N."/>
            <person name="Wang L."/>
            <person name="Nong W."/>
            <person name="Wan A.T."/>
            <person name="Shi M."/>
            <person name="Liu X."/>
            <person name="Cao Q."/>
            <person name="Hui J.H.L."/>
            <person name="Sookrung N."/>
            <person name="Leung T.F."/>
            <person name="Tungtrongchitr A."/>
            <person name="Tsui S.K.W."/>
        </authorList>
    </citation>
    <scope>NUCLEOTIDE SEQUENCE [LARGE SCALE GENOMIC DNA]</scope>
    <source>
        <strain evidence="11">PWHHKU_190912</strain>
    </source>
</reference>
<dbReference type="EMBL" id="JAJSOF020000036">
    <property type="protein sequence ID" value="KAJ4429144.1"/>
    <property type="molecule type" value="Genomic_DNA"/>
</dbReference>
<dbReference type="PANTHER" id="PTHR10071:SF281">
    <property type="entry name" value="BOX A-BINDING FACTOR-RELATED"/>
    <property type="match status" value="1"/>
</dbReference>
<comment type="subcellular location">
    <subcellularLocation>
        <location evidence="1">Nucleus</location>
    </subcellularLocation>
</comment>
<evidence type="ECO:0000313" key="11">
    <source>
        <dbReference type="EMBL" id="KAJ4429144.1"/>
    </source>
</evidence>
<keyword evidence="6" id="KW-0804">Transcription</keyword>
<gene>
    <name evidence="11" type="ORF">ANN_26147</name>
</gene>
<dbReference type="InterPro" id="IPR000679">
    <property type="entry name" value="Znf_GATA"/>
</dbReference>
<evidence type="ECO:0000256" key="5">
    <source>
        <dbReference type="ARBA" id="ARBA00023015"/>
    </source>
</evidence>
<evidence type="ECO:0000256" key="1">
    <source>
        <dbReference type="ARBA" id="ARBA00004123"/>
    </source>
</evidence>
<evidence type="ECO:0000256" key="9">
    <source>
        <dbReference type="SAM" id="MobiDB-lite"/>
    </source>
</evidence>
<feature type="compositionally biased region" description="Polar residues" evidence="9">
    <location>
        <begin position="41"/>
        <end position="51"/>
    </location>
</feature>
<feature type="domain" description="GATA-type" evidence="10">
    <location>
        <begin position="575"/>
        <end position="613"/>
    </location>
</feature>
<dbReference type="PROSITE" id="PS00344">
    <property type="entry name" value="GATA_ZN_FINGER_1"/>
    <property type="match status" value="1"/>
</dbReference>
<dbReference type="InterPro" id="IPR039355">
    <property type="entry name" value="Transcription_factor_GATA"/>
</dbReference>
<name>A0ABQ8S546_PERAM</name>
<keyword evidence="4" id="KW-0862">Zinc</keyword>
<evidence type="ECO:0000256" key="6">
    <source>
        <dbReference type="ARBA" id="ARBA00023163"/>
    </source>
</evidence>
<dbReference type="PRINTS" id="PR00619">
    <property type="entry name" value="GATAZNFINGER"/>
</dbReference>
<proteinExistence type="predicted"/>